<evidence type="ECO:0000313" key="1">
    <source>
        <dbReference type="EMBL" id="KAH0466839.1"/>
    </source>
</evidence>
<evidence type="ECO:0000313" key="2">
    <source>
        <dbReference type="Proteomes" id="UP000775213"/>
    </source>
</evidence>
<dbReference type="AlphaFoldDB" id="A0AAV7HFD7"/>
<organism evidence="1 2">
    <name type="scientific">Dendrobium chrysotoxum</name>
    <name type="common">Orchid</name>
    <dbReference type="NCBI Taxonomy" id="161865"/>
    <lineage>
        <taxon>Eukaryota</taxon>
        <taxon>Viridiplantae</taxon>
        <taxon>Streptophyta</taxon>
        <taxon>Embryophyta</taxon>
        <taxon>Tracheophyta</taxon>
        <taxon>Spermatophyta</taxon>
        <taxon>Magnoliopsida</taxon>
        <taxon>Liliopsida</taxon>
        <taxon>Asparagales</taxon>
        <taxon>Orchidaceae</taxon>
        <taxon>Epidendroideae</taxon>
        <taxon>Malaxideae</taxon>
        <taxon>Dendrobiinae</taxon>
        <taxon>Dendrobium</taxon>
    </lineage>
</organism>
<name>A0AAV7HFD7_DENCH</name>
<accession>A0AAV7HFD7</accession>
<sequence length="106" mass="12369">MMISCYLSLRRNTSSHIKCRKYAISSDDLLEVYLILSSNLLMHYMIALYDFELYEPLSHLLGSEYFLHAYDPIHALSIEVVASSVFVRNDKFCYIAIFSIYLHSCQ</sequence>
<dbReference type="Proteomes" id="UP000775213">
    <property type="component" value="Unassembled WGS sequence"/>
</dbReference>
<reference evidence="1 2" key="1">
    <citation type="journal article" date="2021" name="Hortic Res">
        <title>Chromosome-scale assembly of the Dendrobium chrysotoxum genome enhances the understanding of orchid evolution.</title>
        <authorList>
            <person name="Zhang Y."/>
            <person name="Zhang G.Q."/>
            <person name="Zhang D."/>
            <person name="Liu X.D."/>
            <person name="Xu X.Y."/>
            <person name="Sun W.H."/>
            <person name="Yu X."/>
            <person name="Zhu X."/>
            <person name="Wang Z.W."/>
            <person name="Zhao X."/>
            <person name="Zhong W.Y."/>
            <person name="Chen H."/>
            <person name="Yin W.L."/>
            <person name="Huang T."/>
            <person name="Niu S.C."/>
            <person name="Liu Z.J."/>
        </authorList>
    </citation>
    <scope>NUCLEOTIDE SEQUENCE [LARGE SCALE GENOMIC DNA]</scope>
    <source>
        <strain evidence="1">Lindl</strain>
    </source>
</reference>
<keyword evidence="2" id="KW-1185">Reference proteome</keyword>
<proteinExistence type="predicted"/>
<dbReference type="EMBL" id="JAGFBR010000005">
    <property type="protein sequence ID" value="KAH0466839.1"/>
    <property type="molecule type" value="Genomic_DNA"/>
</dbReference>
<comment type="caution">
    <text evidence="1">The sequence shown here is derived from an EMBL/GenBank/DDBJ whole genome shotgun (WGS) entry which is preliminary data.</text>
</comment>
<protein>
    <submittedName>
        <fullName evidence="1">Uncharacterized protein</fullName>
    </submittedName>
</protein>
<gene>
    <name evidence="1" type="ORF">IEQ34_004077</name>
</gene>